<evidence type="ECO:0000259" key="1">
    <source>
        <dbReference type="PROSITE" id="PS50181"/>
    </source>
</evidence>
<evidence type="ECO:0000313" key="2">
    <source>
        <dbReference type="EMBL" id="EGT51563.1"/>
    </source>
</evidence>
<accession>G0N3I2</accession>
<dbReference type="OMA" id="DITHRFK"/>
<dbReference type="HOGENOM" id="CLU_028840_1_3_1"/>
<dbReference type="InterPro" id="IPR012885">
    <property type="entry name" value="F-box_Sdz-33"/>
</dbReference>
<dbReference type="PANTHER" id="PTHR22899:SF0">
    <property type="entry name" value="F-BOX ASSOCIATED DOMAIN-CONTAINING PROTEIN-RELATED"/>
    <property type="match status" value="1"/>
</dbReference>
<dbReference type="EMBL" id="GL379834">
    <property type="protein sequence ID" value="EGT51563.1"/>
    <property type="molecule type" value="Genomic_DNA"/>
</dbReference>
<dbReference type="AlphaFoldDB" id="G0N3I2"/>
<dbReference type="PROSITE" id="PS50181">
    <property type="entry name" value="FBOX"/>
    <property type="match status" value="1"/>
</dbReference>
<organism evidence="3">
    <name type="scientific">Caenorhabditis brenneri</name>
    <name type="common">Nematode worm</name>
    <dbReference type="NCBI Taxonomy" id="135651"/>
    <lineage>
        <taxon>Eukaryota</taxon>
        <taxon>Metazoa</taxon>
        <taxon>Ecdysozoa</taxon>
        <taxon>Nematoda</taxon>
        <taxon>Chromadorea</taxon>
        <taxon>Rhabditida</taxon>
        <taxon>Rhabditina</taxon>
        <taxon>Rhabditomorpha</taxon>
        <taxon>Rhabditoidea</taxon>
        <taxon>Rhabditidae</taxon>
        <taxon>Peloderinae</taxon>
        <taxon>Caenorhabditis</taxon>
    </lineage>
</organism>
<gene>
    <name evidence="2" type="ORF">CAEBREN_11787</name>
</gene>
<proteinExistence type="predicted"/>
<dbReference type="PANTHER" id="PTHR22899">
    <property type="entry name" value="CYCLIN-RELATED F-BOX FAMILY"/>
    <property type="match status" value="1"/>
</dbReference>
<dbReference type="Pfam" id="PF00646">
    <property type="entry name" value="F-box"/>
    <property type="match status" value="1"/>
</dbReference>
<dbReference type="InterPro" id="IPR001810">
    <property type="entry name" value="F-box_dom"/>
</dbReference>
<dbReference type="InParanoid" id="G0N3I2"/>
<keyword evidence="3" id="KW-1185">Reference proteome</keyword>
<dbReference type="InterPro" id="IPR053222">
    <property type="entry name" value="Zygotic_Embryogenesis-Asso"/>
</dbReference>
<protein>
    <recommendedName>
        <fullName evidence="1">F-box domain-containing protein</fullName>
    </recommendedName>
</protein>
<reference evidence="3" key="1">
    <citation type="submission" date="2011-07" db="EMBL/GenBank/DDBJ databases">
        <authorList>
            <consortium name="Caenorhabditis brenneri Sequencing and Analysis Consortium"/>
            <person name="Wilson R.K."/>
        </authorList>
    </citation>
    <scope>NUCLEOTIDE SEQUENCE [LARGE SCALE GENOMIC DNA]</scope>
    <source>
        <strain evidence="3">PB2801</strain>
    </source>
</reference>
<evidence type="ECO:0000313" key="3">
    <source>
        <dbReference type="Proteomes" id="UP000008068"/>
    </source>
</evidence>
<sequence>MQVDKFPFLRLPTDVMKNVLRTMDGDQLISYSLISRATKQNVIDLKIKLRFFIFSISQTHEILLVIHELDRILLTFDENETVNWNPEENEPLRLDNPGIVEVKCSEDFRQGYIESLFLENRGISVREWILHLLDIFPHPMISSLRFSEGCNRFDISFIRETVEGLNVISTRFVRLSLDNCYKLMIETNKLTKQIMINSDLMPVEYLHKIVIQNTEMTSFNSRMLTPEDTIPFRIDDIMANNSEFILSWRTVSSDKDLNRFLKLWIKGAKPHLKCLVVGYQQGVMKDQLIIMKGISCRVMGKDERRERPYPTVLPTAVVAKEGAFVISRKDGVEATVYIPGGKFMEFVVWN</sequence>
<name>G0N3I2_CAEBE</name>
<feature type="domain" description="F-box" evidence="1">
    <location>
        <begin position="5"/>
        <end position="44"/>
    </location>
</feature>
<dbReference type="OrthoDB" id="5908594at2759"/>
<dbReference type="Pfam" id="PF07735">
    <property type="entry name" value="FBA_2"/>
    <property type="match status" value="1"/>
</dbReference>
<dbReference type="Proteomes" id="UP000008068">
    <property type="component" value="Unassembled WGS sequence"/>
</dbReference>